<proteinExistence type="predicted"/>
<evidence type="ECO:0000256" key="1">
    <source>
        <dbReference type="SAM" id="SignalP"/>
    </source>
</evidence>
<feature type="chain" id="PRO_5028960201" evidence="1">
    <location>
        <begin position="24"/>
        <end position="128"/>
    </location>
</feature>
<sequence>MSTTTSTLAAFTLACSLLTPALAQNHADHASHGSAAPAAAAAPESSPMATTAADAVMTAGEITRVDKRGSKLTIRHEDIKNLNMPAMTMVFGLKDATQLAQFNPGDRVRFHVQDDGGSLTITRIERAQ</sequence>
<keyword evidence="3" id="KW-1185">Reference proteome</keyword>
<reference evidence="2 3" key="1">
    <citation type="journal article" date="2020" name="G3 (Bethesda)">
        <title>CeMbio - The Caenorhabditis elegans Microbiome Resource.</title>
        <authorList>
            <person name="Dirksen P."/>
            <person name="Assie A."/>
            <person name="Zimmermann J."/>
            <person name="Zhang F."/>
            <person name="Tietje A.M."/>
            <person name="Marsh S.A."/>
            <person name="Felix M.A."/>
            <person name="Shapira M."/>
            <person name="Kaleta C."/>
            <person name="Schulenburg H."/>
            <person name="Samuel B."/>
        </authorList>
    </citation>
    <scope>NUCLEOTIDE SEQUENCE [LARGE SCALE GENOMIC DNA]</scope>
    <source>
        <strain evidence="2 3">BIGb0172</strain>
    </source>
</reference>
<dbReference type="Gene3D" id="2.40.50.320">
    <property type="entry name" value="Copper binding periplasmic protein CusF"/>
    <property type="match status" value="1"/>
</dbReference>
<evidence type="ECO:0000313" key="3">
    <source>
        <dbReference type="Proteomes" id="UP000515240"/>
    </source>
</evidence>
<accession>A0A7G5EHI0</accession>
<dbReference type="Pfam" id="PF11604">
    <property type="entry name" value="CusF_Ec"/>
    <property type="match status" value="1"/>
</dbReference>
<dbReference type="InterPro" id="IPR021647">
    <property type="entry name" value="CusF_Ec"/>
</dbReference>
<dbReference type="InterPro" id="IPR042230">
    <property type="entry name" value="CusF_sf"/>
</dbReference>
<gene>
    <name evidence="2" type="ORF">HS961_11805</name>
</gene>
<dbReference type="Proteomes" id="UP000515240">
    <property type="component" value="Chromosome"/>
</dbReference>
<feature type="signal peptide" evidence="1">
    <location>
        <begin position="1"/>
        <end position="23"/>
    </location>
</feature>
<dbReference type="EMBL" id="CP058554">
    <property type="protein sequence ID" value="QMV73455.1"/>
    <property type="molecule type" value="Genomic_DNA"/>
</dbReference>
<keyword evidence="1" id="KW-0732">Signal</keyword>
<evidence type="ECO:0000313" key="2">
    <source>
        <dbReference type="EMBL" id="QMV73455.1"/>
    </source>
</evidence>
<dbReference type="AlphaFoldDB" id="A0A7G5EHI0"/>
<protein>
    <submittedName>
        <fullName evidence="2">Copper-binding protein</fullName>
    </submittedName>
</protein>
<dbReference type="RefSeq" id="WP_182322176.1">
    <property type="nucleotide sequence ID" value="NZ_CP058554.1"/>
</dbReference>
<dbReference type="KEGG" id="cpis:HS961_11805"/>
<organism evidence="2 3">
    <name type="scientific">Comamonas piscis</name>
    <dbReference type="NCBI Taxonomy" id="1562974"/>
    <lineage>
        <taxon>Bacteria</taxon>
        <taxon>Pseudomonadati</taxon>
        <taxon>Pseudomonadota</taxon>
        <taxon>Betaproteobacteria</taxon>
        <taxon>Burkholderiales</taxon>
        <taxon>Comamonadaceae</taxon>
        <taxon>Comamonas</taxon>
    </lineage>
</organism>
<name>A0A7G5EHI0_9BURK</name>